<dbReference type="EMBL" id="AYFO01000113">
    <property type="protein sequence ID" value="ETQ80110.1"/>
    <property type="molecule type" value="Genomic_DNA"/>
</dbReference>
<proteinExistence type="predicted"/>
<accession>A0ABC9UYD3</accession>
<reference evidence="1 2" key="1">
    <citation type="journal article" date="2014" name="MBio">
        <title>New insights into dissemination and variation of the health care-associated pathogen Acinetobacter baumannii from genomic analysis.</title>
        <authorList>
            <person name="Wright M.S."/>
            <person name="Haft D.H."/>
            <person name="Harkins D.M."/>
            <person name="Perez F."/>
            <person name="Hujer K.M."/>
            <person name="Bajaksouzian S."/>
            <person name="Benard M.F."/>
            <person name="Jacobs M.R."/>
            <person name="Bonomo R.A."/>
            <person name="Adams M.D."/>
        </authorList>
    </citation>
    <scope>NUCLEOTIDE SEQUENCE [LARGE SCALE GENOMIC DNA]</scope>
    <source>
        <strain evidence="1 2">UH5307</strain>
    </source>
</reference>
<dbReference type="AlphaFoldDB" id="A0ABC9UYD3"/>
<sequence>MGATQEGIENLMESLRKEVGEVIKGDNNPILNTERDEAGFEALRNMT</sequence>
<dbReference type="Proteomes" id="UP000018906">
    <property type="component" value="Unassembled WGS sequence"/>
</dbReference>
<gene>
    <name evidence="1" type="ORF">P669_2888</name>
</gene>
<organism evidence="1 2">
    <name type="scientific">Acinetobacter baumannii UH5307</name>
    <dbReference type="NCBI Taxonomy" id="1398973"/>
    <lineage>
        <taxon>Bacteria</taxon>
        <taxon>Pseudomonadati</taxon>
        <taxon>Pseudomonadota</taxon>
        <taxon>Gammaproteobacteria</taxon>
        <taxon>Moraxellales</taxon>
        <taxon>Moraxellaceae</taxon>
        <taxon>Acinetobacter</taxon>
        <taxon>Acinetobacter calcoaceticus/baumannii complex</taxon>
    </lineage>
</organism>
<protein>
    <submittedName>
        <fullName evidence="1">Uncharacterized protein</fullName>
    </submittedName>
</protein>
<comment type="caution">
    <text evidence="1">The sequence shown here is derived from an EMBL/GenBank/DDBJ whole genome shotgun (WGS) entry which is preliminary data.</text>
</comment>
<evidence type="ECO:0000313" key="2">
    <source>
        <dbReference type="Proteomes" id="UP000018906"/>
    </source>
</evidence>
<name>A0ABC9UYD3_ACIBA</name>
<evidence type="ECO:0000313" key="1">
    <source>
        <dbReference type="EMBL" id="ETQ80110.1"/>
    </source>
</evidence>